<dbReference type="PANTHER" id="PTHR43182">
    <property type="entry name" value="COBALT-PRECORRIN-6B C(15)-METHYLTRANSFERASE (DECARBOXYLATING)"/>
    <property type="match status" value="1"/>
</dbReference>
<dbReference type="EMBL" id="CP049074">
    <property type="protein sequence ID" value="QKQ99695.1"/>
    <property type="molecule type" value="Genomic_DNA"/>
</dbReference>
<comment type="pathway">
    <text evidence="1">Cofactor biosynthesis; adenosylcobalamin biosynthesis.</text>
</comment>
<evidence type="ECO:0000313" key="8">
    <source>
        <dbReference type="Proteomes" id="UP000509301"/>
    </source>
</evidence>
<dbReference type="KEGG" id="mten:GWK48_04185"/>
<dbReference type="UniPathway" id="UPA00148"/>
<name>A0A6N0NSG7_9CREN</name>
<keyword evidence="4 7" id="KW-0808">Transferase</keyword>
<dbReference type="InterPro" id="IPR014777">
    <property type="entry name" value="4pyrrole_Mease_sub1"/>
</dbReference>
<sequence length="214" mass="23567">MVSQKVQRNFWPKVLGAGPGSSKYFTTILLSSLKDAETVVASSRILQEIKKISATDAELIELPKGGELYEFLNTIKSKERTYVLSTGDPMVSGLGKFFPESEIEPGISSIQKCASLIHKPINDSAIISSRYKNNYGKISHLIALGLNVYLLPEPELTVSEVVKKIASNVGYKLRLHICIDVSLDTERVYVGSVEDFMNLDDNGLKVIFVEPSPS</sequence>
<dbReference type="AlphaFoldDB" id="A0A6N0NSG7"/>
<dbReference type="InterPro" id="IPR050714">
    <property type="entry name" value="Cobalamin_biosynth_MTase"/>
</dbReference>
<dbReference type="GO" id="GO:0009236">
    <property type="term" value="P:cobalamin biosynthetic process"/>
    <property type="evidence" value="ECO:0007669"/>
    <property type="project" value="UniProtKB-UniPathway"/>
</dbReference>
<accession>A0A6N0NSG7</accession>
<organism evidence="7 8">
    <name type="scientific">Metallosphaera tengchongensis</name>
    <dbReference type="NCBI Taxonomy" id="1532350"/>
    <lineage>
        <taxon>Archaea</taxon>
        <taxon>Thermoproteota</taxon>
        <taxon>Thermoprotei</taxon>
        <taxon>Sulfolobales</taxon>
        <taxon>Sulfolobaceae</taxon>
        <taxon>Metallosphaera</taxon>
    </lineage>
</organism>
<dbReference type="SUPFAM" id="SSF53790">
    <property type="entry name" value="Tetrapyrrole methylase"/>
    <property type="match status" value="1"/>
</dbReference>
<evidence type="ECO:0000256" key="5">
    <source>
        <dbReference type="ARBA" id="ARBA00022691"/>
    </source>
</evidence>
<dbReference type="InterPro" id="IPR000878">
    <property type="entry name" value="4pyrrol_Mease"/>
</dbReference>
<dbReference type="Proteomes" id="UP000509301">
    <property type="component" value="Chromosome"/>
</dbReference>
<dbReference type="InterPro" id="IPR035996">
    <property type="entry name" value="4pyrrol_Methylase_sf"/>
</dbReference>
<keyword evidence="8" id="KW-1185">Reference proteome</keyword>
<evidence type="ECO:0000256" key="4">
    <source>
        <dbReference type="ARBA" id="ARBA00022679"/>
    </source>
</evidence>
<dbReference type="InterPro" id="IPR012818">
    <property type="entry name" value="CbiE"/>
</dbReference>
<keyword evidence="5" id="KW-0949">S-adenosyl-L-methionine</keyword>
<evidence type="ECO:0000256" key="2">
    <source>
        <dbReference type="ARBA" id="ARBA00022573"/>
    </source>
</evidence>
<keyword evidence="2" id="KW-0169">Cobalamin biosynthesis</keyword>
<keyword evidence="3 7" id="KW-0489">Methyltransferase</keyword>
<dbReference type="Pfam" id="PF00590">
    <property type="entry name" value="TP_methylase"/>
    <property type="match status" value="1"/>
</dbReference>
<protein>
    <submittedName>
        <fullName evidence="7">Precorrin-6Y C5,15-methyltransferase</fullName>
    </submittedName>
</protein>
<evidence type="ECO:0000256" key="1">
    <source>
        <dbReference type="ARBA" id="ARBA00004953"/>
    </source>
</evidence>
<proteinExistence type="predicted"/>
<dbReference type="GO" id="GO:0032259">
    <property type="term" value="P:methylation"/>
    <property type="evidence" value="ECO:0007669"/>
    <property type="project" value="UniProtKB-KW"/>
</dbReference>
<feature type="domain" description="Tetrapyrrole methylase" evidence="6">
    <location>
        <begin position="15"/>
        <end position="195"/>
    </location>
</feature>
<dbReference type="Gene3D" id="3.40.1010.10">
    <property type="entry name" value="Cobalt-precorrin-4 Transmethylase, Domain 1"/>
    <property type="match status" value="1"/>
</dbReference>
<evidence type="ECO:0000313" key="7">
    <source>
        <dbReference type="EMBL" id="QKQ99695.1"/>
    </source>
</evidence>
<dbReference type="OrthoDB" id="42238at2157"/>
<evidence type="ECO:0000259" key="6">
    <source>
        <dbReference type="Pfam" id="PF00590"/>
    </source>
</evidence>
<dbReference type="CDD" id="cd11644">
    <property type="entry name" value="Precorrin-6Y-MT"/>
    <property type="match status" value="1"/>
</dbReference>
<evidence type="ECO:0000256" key="3">
    <source>
        <dbReference type="ARBA" id="ARBA00022603"/>
    </source>
</evidence>
<gene>
    <name evidence="7" type="ORF">GWK48_04185</name>
</gene>
<dbReference type="PANTHER" id="PTHR43182:SF1">
    <property type="entry name" value="COBALT-PRECORRIN-7 C(5)-METHYLTRANSFERASE"/>
    <property type="match status" value="1"/>
</dbReference>
<dbReference type="GO" id="GO:0008276">
    <property type="term" value="F:protein methyltransferase activity"/>
    <property type="evidence" value="ECO:0007669"/>
    <property type="project" value="InterPro"/>
</dbReference>
<reference evidence="7 8" key="1">
    <citation type="submission" date="2020-02" db="EMBL/GenBank/DDBJ databases">
        <title>Comparative genome analysis reveals the metabolism and evolution of the thermophilic archaeal genus Metallosphaera.</title>
        <authorList>
            <person name="Jiang C."/>
        </authorList>
    </citation>
    <scope>NUCLEOTIDE SEQUENCE [LARGE SCALE GENOMIC DNA]</scope>
    <source>
        <strain evidence="7 8">Ric-A</strain>
    </source>
</reference>